<gene>
    <name evidence="2" type="ORF">J0I24_15635</name>
</gene>
<reference evidence="2" key="1">
    <citation type="submission" date="2021-02" db="EMBL/GenBank/DDBJ databases">
        <title>Thiocyanate and organic carbon inputs drive convergent selection for specific autotrophic Afipia and Thiobacillus strains within complex microbiomes.</title>
        <authorList>
            <person name="Huddy R.J."/>
            <person name="Sachdeva R."/>
            <person name="Kadzinga F."/>
            <person name="Kantor R.S."/>
            <person name="Harrison S.T.L."/>
            <person name="Banfield J.F."/>
        </authorList>
    </citation>
    <scope>NUCLEOTIDE SEQUENCE</scope>
    <source>
        <strain evidence="2">SCN18_13_7_16_R3_B_64_19</strain>
    </source>
</reference>
<evidence type="ECO:0008006" key="4">
    <source>
        <dbReference type="Google" id="ProtNLM"/>
    </source>
</evidence>
<dbReference type="AlphaFoldDB" id="A0A8I1MZ29"/>
<protein>
    <recommendedName>
        <fullName evidence="4">Pilus assembly protein</fullName>
    </recommendedName>
</protein>
<comment type="caution">
    <text evidence="2">The sequence shown here is derived from an EMBL/GenBank/DDBJ whole genome shotgun (WGS) entry which is preliminary data.</text>
</comment>
<dbReference type="Proteomes" id="UP000664800">
    <property type="component" value="Unassembled WGS sequence"/>
</dbReference>
<evidence type="ECO:0000256" key="1">
    <source>
        <dbReference type="SAM" id="Phobius"/>
    </source>
</evidence>
<dbReference type="EMBL" id="JAFKMR010000039">
    <property type="protein sequence ID" value="MBN8745705.1"/>
    <property type="molecule type" value="Genomic_DNA"/>
</dbReference>
<accession>A0A8I1MZ29</accession>
<evidence type="ECO:0000313" key="3">
    <source>
        <dbReference type="Proteomes" id="UP000664800"/>
    </source>
</evidence>
<keyword evidence="1" id="KW-0812">Transmembrane</keyword>
<keyword evidence="1" id="KW-0472">Membrane</keyword>
<feature type="transmembrane region" description="Helical" evidence="1">
    <location>
        <begin position="6"/>
        <end position="23"/>
    </location>
</feature>
<evidence type="ECO:0000313" key="2">
    <source>
        <dbReference type="EMBL" id="MBN8745705.1"/>
    </source>
</evidence>
<name>A0A8I1MZ29_THIA3</name>
<sequence length="76" mass="7826">MTEYLIIVALIAVAAIATFAFFGRTVREQMAGLSAEVSGQTATAQIGQAKTAATSANTAADKNKNLSQYTNASVGQ</sequence>
<keyword evidence="1" id="KW-1133">Transmembrane helix</keyword>
<proteinExistence type="predicted"/>
<organism evidence="2 3">
    <name type="scientific">Thiomonas arsenitoxydans (strain DSM 22701 / CIP 110005 / 3As)</name>
    <dbReference type="NCBI Taxonomy" id="426114"/>
    <lineage>
        <taxon>Bacteria</taxon>
        <taxon>Pseudomonadati</taxon>
        <taxon>Pseudomonadota</taxon>
        <taxon>Betaproteobacteria</taxon>
        <taxon>Burkholderiales</taxon>
        <taxon>Thiomonas</taxon>
    </lineage>
</organism>